<reference evidence="1" key="2">
    <citation type="journal article" date="2021" name="PeerJ">
        <title>Extensive microbial diversity within the chicken gut microbiome revealed by metagenomics and culture.</title>
        <authorList>
            <person name="Gilroy R."/>
            <person name="Ravi A."/>
            <person name="Getino M."/>
            <person name="Pursley I."/>
            <person name="Horton D.L."/>
            <person name="Alikhan N.F."/>
            <person name="Baker D."/>
            <person name="Gharbi K."/>
            <person name="Hall N."/>
            <person name="Watson M."/>
            <person name="Adriaenssens E.M."/>
            <person name="Foster-Nyarko E."/>
            <person name="Jarju S."/>
            <person name="Secka A."/>
            <person name="Antonio M."/>
            <person name="Oren A."/>
            <person name="Chaudhuri R.R."/>
            <person name="La Ragione R."/>
            <person name="Hildebrand F."/>
            <person name="Pallen M.J."/>
        </authorList>
    </citation>
    <scope>NUCLEOTIDE SEQUENCE</scope>
    <source>
        <strain evidence="1">20514</strain>
    </source>
</reference>
<proteinExistence type="predicted"/>
<dbReference type="Proteomes" id="UP000810252">
    <property type="component" value="Unassembled WGS sequence"/>
</dbReference>
<dbReference type="EMBL" id="JADIMQ010000134">
    <property type="protein sequence ID" value="MBO8449461.1"/>
    <property type="molecule type" value="Genomic_DNA"/>
</dbReference>
<evidence type="ECO:0000313" key="2">
    <source>
        <dbReference type="Proteomes" id="UP000810252"/>
    </source>
</evidence>
<name>A0A9D9HFF3_9BACT</name>
<dbReference type="SUPFAM" id="SSF47781">
    <property type="entry name" value="RuvA domain 2-like"/>
    <property type="match status" value="1"/>
</dbReference>
<dbReference type="InterPro" id="IPR010994">
    <property type="entry name" value="RuvA_2-like"/>
</dbReference>
<gene>
    <name evidence="1" type="ORF">IAC29_09375</name>
</gene>
<evidence type="ECO:0000313" key="1">
    <source>
        <dbReference type="EMBL" id="MBO8449461.1"/>
    </source>
</evidence>
<evidence type="ECO:0008006" key="3">
    <source>
        <dbReference type="Google" id="ProtNLM"/>
    </source>
</evidence>
<sequence>MDVLWRLVALPVFLVSGSICLEAGDAEDEFVKAVMELTGCRDAEDLGEDEMERFAELYSAPLRINYASRSRLLASGLFSVYQVAVLMDYREMAGDVLSLEELASLDGFGHRAAAALRPFISLDSAALPGRSSAPSGIVGNRLTLKSGIRNVSDRAEPQGTYSMKYRVTAGEAFEGGLSLRSAYGEGHFPPEKFSFFTAFYLRRYPGKIVVGDYSLRFGQGLALWSGFSMGGFSSPASFSRRPSGISPYNSYSGEGAFRGVAADFGIQDFNVSAFVSGLGIREMMEGKEDFSRDVMCGANAGWYGMSGQLSVTGYAVLRPAVPEMGADRGGVVEGAGPVSFQSACCSADARFSVRGTDIFSEAAFDFTGRSLAALAGFRTPVSDALKLAAMARYYPASYSSGYAGAARSGSRCSNEYGAAFALSWTAGEWVAVCGRTGFGSSEKRFQGSFSADAMYSPEPRYRVDTSSVQVKLLLSGSLRISPVFSLSFRLSERYRTYGRPFRTDARLDFGASLPSWNCNVRVNVLHCESLSWLSYAEGGYRADRLSVWFRAGAFMVDNWDDRIYAYERDAPGNFNSPAYYGRGYWLALTSSVRLSRSVRLYLRGLFQDYPWLRPGEPVRKPPKVEMKLQLSVDLDFIRGKKRHS</sequence>
<protein>
    <recommendedName>
        <fullName evidence="3">Helix-hairpin-helix domain-containing protein</fullName>
    </recommendedName>
</protein>
<organism evidence="1 2">
    <name type="scientific">Candidatus Cryptobacteroides merdigallinarum</name>
    <dbReference type="NCBI Taxonomy" id="2840770"/>
    <lineage>
        <taxon>Bacteria</taxon>
        <taxon>Pseudomonadati</taxon>
        <taxon>Bacteroidota</taxon>
        <taxon>Bacteroidia</taxon>
        <taxon>Bacteroidales</taxon>
        <taxon>Candidatus Cryptobacteroides</taxon>
    </lineage>
</organism>
<comment type="caution">
    <text evidence="1">The sequence shown here is derived from an EMBL/GenBank/DDBJ whole genome shotgun (WGS) entry which is preliminary data.</text>
</comment>
<reference evidence="1" key="1">
    <citation type="submission" date="2020-10" db="EMBL/GenBank/DDBJ databases">
        <authorList>
            <person name="Gilroy R."/>
        </authorList>
    </citation>
    <scope>NUCLEOTIDE SEQUENCE</scope>
    <source>
        <strain evidence="1">20514</strain>
    </source>
</reference>
<accession>A0A9D9HFF3</accession>
<dbReference type="AlphaFoldDB" id="A0A9D9HFF3"/>